<comment type="subcellular location">
    <subcellularLocation>
        <location evidence="1">Membrane</location>
        <topology evidence="1">Multi-pass membrane protein</topology>
    </subcellularLocation>
</comment>
<dbReference type="PROSITE" id="PS50850">
    <property type="entry name" value="MFS"/>
    <property type="match status" value="1"/>
</dbReference>
<comment type="caution">
    <text evidence="8">The sequence shown here is derived from an EMBL/GenBank/DDBJ whole genome shotgun (WGS) entry which is preliminary data.</text>
</comment>
<accession>A0A2U0SBX5</accession>
<feature type="transmembrane region" description="Helical" evidence="6">
    <location>
        <begin position="103"/>
        <end position="121"/>
    </location>
</feature>
<proteinExistence type="predicted"/>
<evidence type="ECO:0000256" key="5">
    <source>
        <dbReference type="ARBA" id="ARBA00023136"/>
    </source>
</evidence>
<feature type="transmembrane region" description="Helical" evidence="6">
    <location>
        <begin position="160"/>
        <end position="183"/>
    </location>
</feature>
<organism evidence="8 9">
    <name type="scientific">Sphingomonas pokkalii</name>
    <dbReference type="NCBI Taxonomy" id="2175090"/>
    <lineage>
        <taxon>Bacteria</taxon>
        <taxon>Pseudomonadati</taxon>
        <taxon>Pseudomonadota</taxon>
        <taxon>Alphaproteobacteria</taxon>
        <taxon>Sphingomonadales</taxon>
        <taxon>Sphingomonadaceae</taxon>
        <taxon>Sphingomonas</taxon>
    </lineage>
</organism>
<keyword evidence="2" id="KW-0813">Transport</keyword>
<feature type="transmembrane region" description="Helical" evidence="6">
    <location>
        <begin position="352"/>
        <end position="371"/>
    </location>
</feature>
<dbReference type="AlphaFoldDB" id="A0A2U0SBX5"/>
<feature type="transmembrane region" description="Helical" evidence="6">
    <location>
        <begin position="290"/>
        <end position="311"/>
    </location>
</feature>
<feature type="transmembrane region" description="Helical" evidence="6">
    <location>
        <begin position="264"/>
        <end position="283"/>
    </location>
</feature>
<reference evidence="8 9" key="1">
    <citation type="submission" date="2018-05" db="EMBL/GenBank/DDBJ databases">
        <title>Description of Sphingomonas pokkalii sp nov, isolated from the rhizosphere of saline tolerant pokkali rice and its draft genome analysis.</title>
        <authorList>
            <person name="Menon R."/>
            <person name="Kumari S."/>
            <person name="Rameshkumar N."/>
        </authorList>
    </citation>
    <scope>NUCLEOTIDE SEQUENCE [LARGE SCALE GENOMIC DNA]</scope>
    <source>
        <strain evidence="8 9">L3B27</strain>
    </source>
</reference>
<feature type="transmembrane region" description="Helical" evidence="6">
    <location>
        <begin position="68"/>
        <end position="91"/>
    </location>
</feature>
<dbReference type="InterPro" id="IPR011701">
    <property type="entry name" value="MFS"/>
</dbReference>
<dbReference type="InterPro" id="IPR020846">
    <property type="entry name" value="MFS_dom"/>
</dbReference>
<dbReference type="PANTHER" id="PTHR42718:SF9">
    <property type="entry name" value="MAJOR FACILITATOR SUPERFAMILY MULTIDRUG TRANSPORTER MFSC"/>
    <property type="match status" value="1"/>
</dbReference>
<evidence type="ECO:0000313" key="9">
    <source>
        <dbReference type="Proteomes" id="UP000245890"/>
    </source>
</evidence>
<evidence type="ECO:0000313" key="8">
    <source>
        <dbReference type="EMBL" id="PVX28878.1"/>
    </source>
</evidence>
<evidence type="ECO:0000256" key="2">
    <source>
        <dbReference type="ARBA" id="ARBA00022448"/>
    </source>
</evidence>
<feature type="domain" description="Major facilitator superfamily (MFS) profile" evidence="7">
    <location>
        <begin position="34"/>
        <end position="407"/>
    </location>
</feature>
<feature type="transmembrane region" description="Helical" evidence="6">
    <location>
        <begin position="36"/>
        <end position="56"/>
    </location>
</feature>
<keyword evidence="5 6" id="KW-0472">Membrane</keyword>
<evidence type="ECO:0000256" key="4">
    <source>
        <dbReference type="ARBA" id="ARBA00022989"/>
    </source>
</evidence>
<keyword evidence="4 6" id="KW-1133">Transmembrane helix</keyword>
<evidence type="ECO:0000259" key="7">
    <source>
        <dbReference type="PROSITE" id="PS50850"/>
    </source>
</evidence>
<dbReference type="SUPFAM" id="SSF103473">
    <property type="entry name" value="MFS general substrate transporter"/>
    <property type="match status" value="1"/>
</dbReference>
<dbReference type="EMBL" id="QENQ01000001">
    <property type="protein sequence ID" value="PVX28878.1"/>
    <property type="molecule type" value="Genomic_DNA"/>
</dbReference>
<gene>
    <name evidence="8" type="ORF">DD559_05640</name>
</gene>
<evidence type="ECO:0000256" key="3">
    <source>
        <dbReference type="ARBA" id="ARBA00022692"/>
    </source>
</evidence>
<evidence type="ECO:0000256" key="6">
    <source>
        <dbReference type="SAM" id="Phobius"/>
    </source>
</evidence>
<feature type="transmembrane region" description="Helical" evidence="6">
    <location>
        <begin position="189"/>
        <end position="208"/>
    </location>
</feature>
<dbReference type="GO" id="GO:0016020">
    <property type="term" value="C:membrane"/>
    <property type="evidence" value="ECO:0007669"/>
    <property type="project" value="UniProtKB-SubCell"/>
</dbReference>
<keyword evidence="9" id="KW-1185">Reference proteome</keyword>
<feature type="transmembrane region" description="Helical" evidence="6">
    <location>
        <begin position="220"/>
        <end position="244"/>
    </location>
</feature>
<dbReference type="InterPro" id="IPR036259">
    <property type="entry name" value="MFS_trans_sf"/>
</dbReference>
<dbReference type="PANTHER" id="PTHR42718">
    <property type="entry name" value="MAJOR FACILITATOR SUPERFAMILY MULTIDRUG TRANSPORTER MFSC"/>
    <property type="match status" value="1"/>
</dbReference>
<evidence type="ECO:0000256" key="1">
    <source>
        <dbReference type="ARBA" id="ARBA00004141"/>
    </source>
</evidence>
<name>A0A2U0SBX5_9SPHN</name>
<dbReference type="Pfam" id="PF07690">
    <property type="entry name" value="MFS_1"/>
    <property type="match status" value="1"/>
</dbReference>
<dbReference type="Proteomes" id="UP000245890">
    <property type="component" value="Unassembled WGS sequence"/>
</dbReference>
<protein>
    <submittedName>
        <fullName evidence="8">MFS transporter</fullName>
    </submittedName>
</protein>
<dbReference type="CDD" id="cd17473">
    <property type="entry name" value="MFS_arabinose_efflux_permease_like"/>
    <property type="match status" value="1"/>
</dbReference>
<feature type="transmembrane region" description="Helical" evidence="6">
    <location>
        <begin position="133"/>
        <end position="153"/>
    </location>
</feature>
<feature type="transmembrane region" description="Helical" evidence="6">
    <location>
        <begin position="317"/>
        <end position="340"/>
    </location>
</feature>
<sequence>MRLGAARTSEGIRMTSIASPIPAAPAPIRGEAGKGITLIAAQILPVMAVVSLFPAIPRLFAQFGGHPQAGLLVPMIVTMPSLCVALFAPFAGAIADRFGRRPSFLLALAVYALAGLAPLVLNDLYLVVASRGVLGLAEAVIVTNSSALIGDYFGSQRHRWVSWVGVSISIAGTLLVAAGGALADISWRGPFAIYVLAIPTLLLALLYIDEPARRDTDKTAPLGFPWGPALVIGAVTMATSILYYVEPLHVASALMAKGVGSSTAVGLIQACTSLAYIAGAFLYRRIHAQPVGVLLGLAGILTAIGLAMIGLATHYPLAVAGAAIQQFGSGLVIPALMAWGQAMLPLEQRGRGMGIWATAFFAGLFVCPPLVGLGQRAVGGLDQALLLFAAITLVLSLLSALFFRTSAARH</sequence>
<dbReference type="GO" id="GO:0022857">
    <property type="term" value="F:transmembrane transporter activity"/>
    <property type="evidence" value="ECO:0007669"/>
    <property type="project" value="InterPro"/>
</dbReference>
<dbReference type="OrthoDB" id="9812221at2"/>
<dbReference type="PROSITE" id="PS00216">
    <property type="entry name" value="SUGAR_TRANSPORT_1"/>
    <property type="match status" value="1"/>
</dbReference>
<dbReference type="Gene3D" id="1.20.1250.20">
    <property type="entry name" value="MFS general substrate transporter like domains"/>
    <property type="match status" value="1"/>
</dbReference>
<keyword evidence="3 6" id="KW-0812">Transmembrane</keyword>
<feature type="transmembrane region" description="Helical" evidence="6">
    <location>
        <begin position="383"/>
        <end position="403"/>
    </location>
</feature>
<dbReference type="InterPro" id="IPR005829">
    <property type="entry name" value="Sugar_transporter_CS"/>
</dbReference>